<dbReference type="SUPFAM" id="SSF47226">
    <property type="entry name" value="Histidine-containing phosphotransfer domain, HPT domain"/>
    <property type="match status" value="1"/>
</dbReference>
<dbReference type="RefSeq" id="WP_203109050.1">
    <property type="nucleotide sequence ID" value="NZ_JADOBG010000010.1"/>
</dbReference>
<evidence type="ECO:0000256" key="13">
    <source>
        <dbReference type="PROSITE-ProRule" id="PRU00169"/>
    </source>
</evidence>
<proteinExistence type="predicted"/>
<evidence type="ECO:0000256" key="1">
    <source>
        <dbReference type="ARBA" id="ARBA00000085"/>
    </source>
</evidence>
<dbReference type="EC" id="2.7.13.3" evidence="3"/>
<dbReference type="EMBL" id="JADWVN010000026">
    <property type="protein sequence ID" value="MBL7527567.1"/>
    <property type="molecule type" value="Genomic_DNA"/>
</dbReference>
<dbReference type="Gene3D" id="3.30.565.10">
    <property type="entry name" value="Histidine kinase-like ATPase, C-terminal domain"/>
    <property type="match status" value="1"/>
</dbReference>
<dbReference type="Pfam" id="PF02518">
    <property type="entry name" value="HATPase_c"/>
    <property type="match status" value="1"/>
</dbReference>
<dbReference type="SMART" id="SM00448">
    <property type="entry name" value="REC"/>
    <property type="match status" value="1"/>
</dbReference>
<evidence type="ECO:0000256" key="11">
    <source>
        <dbReference type="ARBA" id="ARBA00023136"/>
    </source>
</evidence>
<dbReference type="SMART" id="SM00388">
    <property type="entry name" value="HisKA"/>
    <property type="match status" value="1"/>
</dbReference>
<feature type="modified residue" description="Phosphohistidine" evidence="12">
    <location>
        <position position="724"/>
    </location>
</feature>
<evidence type="ECO:0000259" key="14">
    <source>
        <dbReference type="PROSITE" id="PS50109"/>
    </source>
</evidence>
<accession>A0ABS1WDZ8</accession>
<dbReference type="InterPro" id="IPR011006">
    <property type="entry name" value="CheY-like_superfamily"/>
</dbReference>
<dbReference type="Proteomes" id="UP000809910">
    <property type="component" value="Unassembled WGS sequence"/>
</dbReference>
<dbReference type="PROSITE" id="PS50894">
    <property type="entry name" value="HPT"/>
    <property type="match status" value="1"/>
</dbReference>
<evidence type="ECO:0000256" key="3">
    <source>
        <dbReference type="ARBA" id="ARBA00012438"/>
    </source>
</evidence>
<dbReference type="Pfam" id="PF00512">
    <property type="entry name" value="HisKA"/>
    <property type="match status" value="1"/>
</dbReference>
<evidence type="ECO:0000256" key="8">
    <source>
        <dbReference type="ARBA" id="ARBA00022840"/>
    </source>
</evidence>
<dbReference type="PROSITE" id="PS50113">
    <property type="entry name" value="PAC"/>
    <property type="match status" value="1"/>
</dbReference>
<evidence type="ECO:0000256" key="6">
    <source>
        <dbReference type="ARBA" id="ARBA00022692"/>
    </source>
</evidence>
<dbReference type="InterPro" id="IPR036890">
    <property type="entry name" value="HATPase_C_sf"/>
</dbReference>
<dbReference type="InterPro" id="IPR035965">
    <property type="entry name" value="PAS-like_dom_sf"/>
</dbReference>
<dbReference type="SMART" id="SM00387">
    <property type="entry name" value="HATPase_c"/>
    <property type="match status" value="1"/>
</dbReference>
<evidence type="ECO:0000256" key="12">
    <source>
        <dbReference type="PROSITE-ProRule" id="PRU00110"/>
    </source>
</evidence>
<dbReference type="PRINTS" id="PR00344">
    <property type="entry name" value="BCTRLSENSOR"/>
</dbReference>
<evidence type="ECO:0000256" key="9">
    <source>
        <dbReference type="ARBA" id="ARBA00022989"/>
    </source>
</evidence>
<dbReference type="InterPro" id="IPR003661">
    <property type="entry name" value="HisK_dim/P_dom"/>
</dbReference>
<dbReference type="InterPro" id="IPR005467">
    <property type="entry name" value="His_kinase_dom"/>
</dbReference>
<dbReference type="PANTHER" id="PTHR45339:SF1">
    <property type="entry name" value="HYBRID SIGNAL TRANSDUCTION HISTIDINE KINASE J"/>
    <property type="match status" value="1"/>
</dbReference>
<dbReference type="InterPro" id="IPR036097">
    <property type="entry name" value="HisK_dim/P_sf"/>
</dbReference>
<keyword evidence="11" id="KW-0472">Membrane</keyword>
<feature type="domain" description="HPt" evidence="17">
    <location>
        <begin position="685"/>
        <end position="778"/>
    </location>
</feature>
<feature type="modified residue" description="4-aspartylphosphate" evidence="13">
    <location>
        <position position="566"/>
    </location>
</feature>
<dbReference type="PROSITE" id="PS50109">
    <property type="entry name" value="HIS_KIN"/>
    <property type="match status" value="1"/>
</dbReference>
<dbReference type="PROSITE" id="PS50110">
    <property type="entry name" value="RESPONSE_REGULATORY"/>
    <property type="match status" value="1"/>
</dbReference>
<evidence type="ECO:0000259" key="16">
    <source>
        <dbReference type="PROSITE" id="PS50113"/>
    </source>
</evidence>
<protein>
    <recommendedName>
        <fullName evidence="3">histidine kinase</fullName>
        <ecNumber evidence="3">2.7.13.3</ecNumber>
    </recommendedName>
</protein>
<feature type="domain" description="PAC" evidence="16">
    <location>
        <begin position="192"/>
        <end position="244"/>
    </location>
</feature>
<dbReference type="InterPro" id="IPR013656">
    <property type="entry name" value="PAS_4"/>
</dbReference>
<evidence type="ECO:0000256" key="7">
    <source>
        <dbReference type="ARBA" id="ARBA00022741"/>
    </source>
</evidence>
<dbReference type="InterPro" id="IPR008207">
    <property type="entry name" value="Sig_transdc_His_kin_Hpt_dom"/>
</dbReference>
<keyword evidence="19" id="KW-1185">Reference proteome</keyword>
<dbReference type="CDD" id="cd17546">
    <property type="entry name" value="REC_hyHK_CKI1_RcsC-like"/>
    <property type="match status" value="1"/>
</dbReference>
<feature type="domain" description="Histidine kinase" evidence="14">
    <location>
        <begin position="262"/>
        <end position="484"/>
    </location>
</feature>
<keyword evidence="4" id="KW-1003">Cell membrane</keyword>
<dbReference type="Gene3D" id="1.10.287.130">
    <property type="match status" value="1"/>
</dbReference>
<keyword evidence="6" id="KW-0812">Transmembrane</keyword>
<dbReference type="CDD" id="cd00082">
    <property type="entry name" value="HisKA"/>
    <property type="match status" value="1"/>
</dbReference>
<evidence type="ECO:0000256" key="5">
    <source>
        <dbReference type="ARBA" id="ARBA00022553"/>
    </source>
</evidence>
<dbReference type="CDD" id="cd16922">
    <property type="entry name" value="HATPase_EvgS-ArcB-TorS-like"/>
    <property type="match status" value="1"/>
</dbReference>
<dbReference type="InterPro" id="IPR036641">
    <property type="entry name" value="HPT_dom_sf"/>
</dbReference>
<dbReference type="SMART" id="SM00073">
    <property type="entry name" value="HPT"/>
    <property type="match status" value="1"/>
</dbReference>
<dbReference type="SUPFAM" id="SSF52172">
    <property type="entry name" value="CheY-like"/>
    <property type="match status" value="1"/>
</dbReference>
<comment type="caution">
    <text evidence="18">The sequence shown here is derived from an EMBL/GenBank/DDBJ whole genome shotgun (WGS) entry which is preliminary data.</text>
</comment>
<dbReference type="Pfam" id="PF00072">
    <property type="entry name" value="Response_reg"/>
    <property type="match status" value="1"/>
</dbReference>
<gene>
    <name evidence="18" type="ORF">I5282_13445</name>
</gene>
<keyword evidence="8" id="KW-0067">ATP-binding</keyword>
<feature type="domain" description="Response regulatory" evidence="15">
    <location>
        <begin position="517"/>
        <end position="636"/>
    </location>
</feature>
<dbReference type="Gene3D" id="3.40.50.2300">
    <property type="match status" value="1"/>
</dbReference>
<dbReference type="Pfam" id="PF08448">
    <property type="entry name" value="PAS_4"/>
    <property type="match status" value="1"/>
</dbReference>
<dbReference type="CDD" id="cd00130">
    <property type="entry name" value="PAS"/>
    <property type="match status" value="1"/>
</dbReference>
<keyword evidence="5 13" id="KW-0597">Phosphoprotein</keyword>
<reference evidence="18 19" key="1">
    <citation type="submission" date="2020-12" db="EMBL/GenBank/DDBJ databases">
        <title>WGS of Legionella: environmental sample.</title>
        <authorList>
            <person name="Cristino S."/>
            <person name="Girolamini L."/>
            <person name="Salaris S."/>
            <person name="Pascale M.R."/>
            <person name="Mazzotta M."/>
            <person name="Orsini M."/>
            <person name="Grottola A."/>
        </authorList>
    </citation>
    <scope>NUCLEOTIDE SEQUENCE [LARGE SCALE GENOMIC DNA]</scope>
    <source>
        <strain evidence="18 19">30cs62</strain>
    </source>
</reference>
<dbReference type="Pfam" id="PF01627">
    <property type="entry name" value="Hpt"/>
    <property type="match status" value="1"/>
</dbReference>
<organism evidence="18 19">
    <name type="scientific">Legionella bononiensis</name>
    <dbReference type="NCBI Taxonomy" id="2793102"/>
    <lineage>
        <taxon>Bacteria</taxon>
        <taxon>Pseudomonadati</taxon>
        <taxon>Pseudomonadota</taxon>
        <taxon>Gammaproteobacteria</taxon>
        <taxon>Legionellales</taxon>
        <taxon>Legionellaceae</taxon>
        <taxon>Legionella</taxon>
    </lineage>
</organism>
<dbReference type="InterPro" id="IPR001789">
    <property type="entry name" value="Sig_transdc_resp-reg_receiver"/>
</dbReference>
<dbReference type="InterPro" id="IPR000014">
    <property type="entry name" value="PAS"/>
</dbReference>
<sequence length="783" mass="87749">MTILDGHALSMLLHIIQEPLLVLSEEYRVLDINQSAEHKLNIKKTNILGSSLTQICSIHELQKCSSTQLNQITLQIKNYSCLCYAVLVKTLNKKSERSTSKQPHENKLVPADNINKVTFDFLDTIIAEIPVSVYWMNKDYIYLGCSNSMAKLLNLPSRHDIVGKTYADLYDKKSAAFYKKSDKSVIEHGMSLSLEEPLYQPDGTKLIYISKKVPLYDGHGNIMGMLGISTDITERKKMEHDLKLAKEAAEAADRAKTEFIANMGHDIRTPLSGVIGMAELLENSLENEEQKFEAHIIHDSGEELLSMLNDILDDIKAGTINDGEPHLAPFNIHQCVDDLIKLERPTTTTKRLGLFVEMDEAVPQIIISDRKKIQRILLNLLSNAVKFTKSGHITLTIKCVERKKDRVQLQFSVSDTGIGIPKELQTKVFERFYRSSPSYKGIYKGYGLGLHIAKTYVEQLGGHITVISQEGVGSTVQFDLPCHISQNETVQPSKHNKKPASSLSIDKIENANTLSPLCLLIEDNPTALVVLESLITKAGCQFKTATNGEEALNLIKLHHFDLIITDIGLPGISGTEFCALTRTWEQTHNQSSQPIIGLTGHARDAAYDECIASGMNDVFSKPANIELIHSLIKTYITDSSLPKTARLDTTPNSIGIDLPATKEELFQIDQFVLFDSEEALKNCGTIDILKEMLILMTYDLPADLIQMKKAFELKDYPLIEKTAHKIKGGAVYVGTTRLKYACQYVERYWKSGQRELFDLLFQQAVNTIDETIKYIEGWLRTGK</sequence>
<dbReference type="Gene3D" id="3.30.450.20">
    <property type="entry name" value="PAS domain"/>
    <property type="match status" value="2"/>
</dbReference>
<keyword evidence="10" id="KW-0902">Two-component regulatory system</keyword>
<name>A0ABS1WDZ8_9GAMM</name>
<keyword evidence="7" id="KW-0547">Nucleotide-binding</keyword>
<dbReference type="SUPFAM" id="SSF55785">
    <property type="entry name" value="PYP-like sensor domain (PAS domain)"/>
    <property type="match status" value="1"/>
</dbReference>
<dbReference type="SMART" id="SM00091">
    <property type="entry name" value="PAS"/>
    <property type="match status" value="2"/>
</dbReference>
<dbReference type="SUPFAM" id="SSF47384">
    <property type="entry name" value="Homodimeric domain of signal transducing histidine kinase"/>
    <property type="match status" value="1"/>
</dbReference>
<dbReference type="InterPro" id="IPR003594">
    <property type="entry name" value="HATPase_dom"/>
</dbReference>
<evidence type="ECO:0000313" key="19">
    <source>
        <dbReference type="Proteomes" id="UP000809910"/>
    </source>
</evidence>
<evidence type="ECO:0000256" key="10">
    <source>
        <dbReference type="ARBA" id="ARBA00023012"/>
    </source>
</evidence>
<evidence type="ECO:0000256" key="2">
    <source>
        <dbReference type="ARBA" id="ARBA00004651"/>
    </source>
</evidence>
<dbReference type="SUPFAM" id="SSF55874">
    <property type="entry name" value="ATPase domain of HSP90 chaperone/DNA topoisomerase II/histidine kinase"/>
    <property type="match status" value="1"/>
</dbReference>
<dbReference type="InterPro" id="IPR004358">
    <property type="entry name" value="Sig_transdc_His_kin-like_C"/>
</dbReference>
<evidence type="ECO:0000256" key="4">
    <source>
        <dbReference type="ARBA" id="ARBA00022475"/>
    </source>
</evidence>
<dbReference type="PANTHER" id="PTHR45339">
    <property type="entry name" value="HYBRID SIGNAL TRANSDUCTION HISTIDINE KINASE J"/>
    <property type="match status" value="1"/>
</dbReference>
<evidence type="ECO:0000259" key="15">
    <source>
        <dbReference type="PROSITE" id="PS50110"/>
    </source>
</evidence>
<dbReference type="InterPro" id="IPR000700">
    <property type="entry name" value="PAS-assoc_C"/>
</dbReference>
<evidence type="ECO:0000313" key="18">
    <source>
        <dbReference type="EMBL" id="MBL7527567.1"/>
    </source>
</evidence>
<dbReference type="Gene3D" id="1.20.120.160">
    <property type="entry name" value="HPT domain"/>
    <property type="match status" value="1"/>
</dbReference>
<evidence type="ECO:0000259" key="17">
    <source>
        <dbReference type="PROSITE" id="PS50894"/>
    </source>
</evidence>
<comment type="catalytic activity">
    <reaction evidence="1">
        <text>ATP + protein L-histidine = ADP + protein N-phospho-L-histidine.</text>
        <dbReference type="EC" id="2.7.13.3"/>
    </reaction>
</comment>
<comment type="subcellular location">
    <subcellularLocation>
        <location evidence="2">Cell membrane</location>
        <topology evidence="2">Multi-pass membrane protein</topology>
    </subcellularLocation>
</comment>
<keyword evidence="9" id="KW-1133">Transmembrane helix</keyword>